<evidence type="ECO:0000256" key="2">
    <source>
        <dbReference type="ARBA" id="ARBA00009085"/>
    </source>
</evidence>
<dbReference type="Pfam" id="PF00443">
    <property type="entry name" value="UCH"/>
    <property type="match status" value="1"/>
</dbReference>
<evidence type="ECO:0000256" key="1">
    <source>
        <dbReference type="ARBA" id="ARBA00000707"/>
    </source>
</evidence>
<dbReference type="EC" id="3.4.19.12" evidence="3"/>
<keyword evidence="4" id="KW-0645">Protease</keyword>
<evidence type="ECO:0000259" key="8">
    <source>
        <dbReference type="PROSITE" id="PS50235"/>
    </source>
</evidence>
<dbReference type="InterPro" id="IPR038765">
    <property type="entry name" value="Papain-like_cys_pep_sf"/>
</dbReference>
<dbReference type="InterPro" id="IPR001394">
    <property type="entry name" value="Peptidase_C19_UCH"/>
</dbReference>
<gene>
    <name evidence="9" type="primary">UBP1</name>
    <name evidence="9" type="ORF">GLX27_002191</name>
</gene>
<evidence type="ECO:0000256" key="5">
    <source>
        <dbReference type="ARBA" id="ARBA00022786"/>
    </source>
</evidence>
<dbReference type="PANTHER" id="PTHR24006:SF888">
    <property type="entry name" value="UBIQUITIN CARBOXYL-TERMINAL HYDROLASE 30"/>
    <property type="match status" value="1"/>
</dbReference>
<accession>A0ABY8ER86</accession>
<dbReference type="PROSITE" id="PS00973">
    <property type="entry name" value="USP_2"/>
    <property type="match status" value="1"/>
</dbReference>
<dbReference type="InterPro" id="IPR050164">
    <property type="entry name" value="Peptidase_C19"/>
</dbReference>
<dbReference type="CDD" id="cd02662">
    <property type="entry name" value="Peptidase_C19F"/>
    <property type="match status" value="1"/>
</dbReference>
<feature type="domain" description="USP" evidence="8">
    <location>
        <begin position="81"/>
        <end position="491"/>
    </location>
</feature>
<evidence type="ECO:0000313" key="10">
    <source>
        <dbReference type="Proteomes" id="UP000818624"/>
    </source>
</evidence>
<evidence type="ECO:0000256" key="4">
    <source>
        <dbReference type="ARBA" id="ARBA00022670"/>
    </source>
</evidence>
<dbReference type="SUPFAM" id="SSF54001">
    <property type="entry name" value="Cysteine proteinases"/>
    <property type="match status" value="1"/>
</dbReference>
<dbReference type="PANTHER" id="PTHR24006">
    <property type="entry name" value="UBIQUITIN CARBOXYL-TERMINAL HYDROLASE"/>
    <property type="match status" value="1"/>
</dbReference>
<comment type="catalytic activity">
    <reaction evidence="1">
        <text>Thiol-dependent hydrolysis of ester, thioester, amide, peptide and isopeptide bonds formed by the C-terminal Gly of ubiquitin (a 76-residue protein attached to proteins as an intracellular targeting signal).</text>
        <dbReference type="EC" id="3.4.19.12"/>
    </reaction>
</comment>
<dbReference type="InterPro" id="IPR018200">
    <property type="entry name" value="USP_CS"/>
</dbReference>
<keyword evidence="10" id="KW-1185">Reference proteome</keyword>
<evidence type="ECO:0000256" key="7">
    <source>
        <dbReference type="ARBA" id="ARBA00022807"/>
    </source>
</evidence>
<dbReference type="GO" id="GO:0004843">
    <property type="term" value="F:cysteine-type deubiquitinase activity"/>
    <property type="evidence" value="ECO:0007669"/>
    <property type="project" value="UniProtKB-EC"/>
</dbReference>
<sequence>MALDMVRDAAQVPLSVGTLVLRPFGFQGRSRPQSRRRTRGPAPSWVRGAYQQYGQEPGPLPPDAASAALRMSRDSEAPYYLGLYNPNIYCFMNSVVQSLSSVAFFTHFLDALVRMAERYDVPTPVVDALRELVVILDTPQKRRGALTPKQFVQVLGGVSQSHGMRTLMSAHQQQDAQELALLILHALDQELGAVQRERGLQLETQSAGLRGATAPSTLAFGQLRASLGRDGDDVANPFRGTSAQRTSCARCGYTEAIRYFSQTDLSLSVPMGVRACTLEQCLAAWTQLEQVEWVCHRCSIMATLRREKAEVLRLKAAGRDTARASERVQRLAYVLQQGLHESEVSESTILDGIQLIREPSDQSTKQVMLARTPSVLMLHLNRSSFVYGSMGPTKNNARVIFPELLDVAPYTTGAMLSLNPTETLSRTHTSRCMYRLSAVVVHYGAHHAGHYVAFRRRPKDAWTRISDDRVEPCTLDDVLAQNPYLLFYESTLGHEPHHVA</sequence>
<comment type="similarity">
    <text evidence="2">Belongs to the peptidase C19 family.</text>
</comment>
<keyword evidence="7" id="KW-0788">Thiol protease</keyword>
<evidence type="ECO:0000256" key="6">
    <source>
        <dbReference type="ARBA" id="ARBA00022801"/>
    </source>
</evidence>
<dbReference type="EMBL" id="CP046235">
    <property type="protein sequence ID" value="WFD47539.1"/>
    <property type="molecule type" value="Genomic_DNA"/>
</dbReference>
<organism evidence="9 10">
    <name type="scientific">Malassezia furfur</name>
    <name type="common">Pityriasis versicolor infection agent</name>
    <name type="synonym">Pityrosporum furfur</name>
    <dbReference type="NCBI Taxonomy" id="55194"/>
    <lineage>
        <taxon>Eukaryota</taxon>
        <taxon>Fungi</taxon>
        <taxon>Dikarya</taxon>
        <taxon>Basidiomycota</taxon>
        <taxon>Ustilaginomycotina</taxon>
        <taxon>Malasseziomycetes</taxon>
        <taxon>Malasseziales</taxon>
        <taxon>Malasseziaceae</taxon>
        <taxon>Malassezia</taxon>
    </lineage>
</organism>
<reference evidence="9 10" key="1">
    <citation type="journal article" date="2020" name="Elife">
        <title>Loss of centromere function drives karyotype evolution in closely related Malassezia species.</title>
        <authorList>
            <person name="Sankaranarayanan S.R."/>
            <person name="Ianiri G."/>
            <person name="Coelho M.A."/>
            <person name="Reza M.H."/>
            <person name="Thimmappa B.C."/>
            <person name="Ganguly P."/>
            <person name="Vadnala R.N."/>
            <person name="Sun S."/>
            <person name="Siddharthan R."/>
            <person name="Tellgren-Roth C."/>
            <person name="Dawson T.L."/>
            <person name="Heitman J."/>
            <person name="Sanyal K."/>
        </authorList>
    </citation>
    <scope>NUCLEOTIDE SEQUENCE [LARGE SCALE GENOMIC DNA]</scope>
    <source>
        <strain evidence="9">CBS14141</strain>
    </source>
</reference>
<dbReference type="Proteomes" id="UP000818624">
    <property type="component" value="Chromosome 2"/>
</dbReference>
<proteinExistence type="inferred from homology"/>
<dbReference type="Gene3D" id="3.90.70.10">
    <property type="entry name" value="Cysteine proteinases"/>
    <property type="match status" value="1"/>
</dbReference>
<keyword evidence="6 9" id="KW-0378">Hydrolase</keyword>
<dbReference type="PROSITE" id="PS50235">
    <property type="entry name" value="USP_3"/>
    <property type="match status" value="1"/>
</dbReference>
<evidence type="ECO:0000313" key="9">
    <source>
        <dbReference type="EMBL" id="WFD47539.1"/>
    </source>
</evidence>
<dbReference type="InterPro" id="IPR028889">
    <property type="entry name" value="USP"/>
</dbReference>
<protein>
    <recommendedName>
        <fullName evidence="3">ubiquitinyl hydrolase 1</fullName>
        <ecNumber evidence="3">3.4.19.12</ecNumber>
    </recommendedName>
</protein>
<name>A0ABY8ER86_MALFU</name>
<keyword evidence="5" id="KW-0833">Ubl conjugation pathway</keyword>
<evidence type="ECO:0000256" key="3">
    <source>
        <dbReference type="ARBA" id="ARBA00012759"/>
    </source>
</evidence>